<gene>
    <name evidence="1" type="ORF">ElyMa_005509700</name>
</gene>
<organism evidence="1 2">
    <name type="scientific">Elysia marginata</name>
    <dbReference type="NCBI Taxonomy" id="1093978"/>
    <lineage>
        <taxon>Eukaryota</taxon>
        <taxon>Metazoa</taxon>
        <taxon>Spiralia</taxon>
        <taxon>Lophotrochozoa</taxon>
        <taxon>Mollusca</taxon>
        <taxon>Gastropoda</taxon>
        <taxon>Heterobranchia</taxon>
        <taxon>Euthyneura</taxon>
        <taxon>Panpulmonata</taxon>
        <taxon>Sacoglossa</taxon>
        <taxon>Placobranchoidea</taxon>
        <taxon>Plakobranchidae</taxon>
        <taxon>Elysia</taxon>
    </lineage>
</organism>
<keyword evidence="2" id="KW-1185">Reference proteome</keyword>
<dbReference type="Proteomes" id="UP000762676">
    <property type="component" value="Unassembled WGS sequence"/>
</dbReference>
<evidence type="ECO:0008006" key="3">
    <source>
        <dbReference type="Google" id="ProtNLM"/>
    </source>
</evidence>
<dbReference type="EMBL" id="BMAT01010986">
    <property type="protein sequence ID" value="GFR64521.1"/>
    <property type="molecule type" value="Genomic_DNA"/>
</dbReference>
<dbReference type="AlphaFoldDB" id="A0AAV4EWL6"/>
<proteinExistence type="predicted"/>
<evidence type="ECO:0000313" key="2">
    <source>
        <dbReference type="Proteomes" id="UP000762676"/>
    </source>
</evidence>
<name>A0AAV4EWL6_9GAST</name>
<evidence type="ECO:0000313" key="1">
    <source>
        <dbReference type="EMBL" id="GFR64521.1"/>
    </source>
</evidence>
<sequence length="255" mass="29920">MQRWLSSKGSLCGFVCGGWTKMREEGCLRGALHQLLKWQWKRWIGFGRSTLHLLDQTESLRCAGVVGHRQKGSIGPVEIDLRAGLPVWKVTTGMQGYVSPERRYRSRGEKSYDLSVHCREYAGYESVRYISPERECKPCGDRLEGRTSYLGDYDGYERGYGTWRERAHDQTVDMQKYAGYEKARSSQERVYKSWGNKSRDRAVDLQEYGGYERTRYVSPERGYGTLRERFPDRTVDLQEYAGYEKARWWRDWPKV</sequence>
<protein>
    <recommendedName>
        <fullName evidence="3">SH3 domain-containing protein</fullName>
    </recommendedName>
</protein>
<accession>A0AAV4EWL6</accession>
<reference evidence="1 2" key="1">
    <citation type="journal article" date="2021" name="Elife">
        <title>Chloroplast acquisition without the gene transfer in kleptoplastic sea slugs, Plakobranchus ocellatus.</title>
        <authorList>
            <person name="Maeda T."/>
            <person name="Takahashi S."/>
            <person name="Yoshida T."/>
            <person name="Shimamura S."/>
            <person name="Takaki Y."/>
            <person name="Nagai Y."/>
            <person name="Toyoda A."/>
            <person name="Suzuki Y."/>
            <person name="Arimoto A."/>
            <person name="Ishii H."/>
            <person name="Satoh N."/>
            <person name="Nishiyama T."/>
            <person name="Hasebe M."/>
            <person name="Maruyama T."/>
            <person name="Minagawa J."/>
            <person name="Obokata J."/>
            <person name="Shigenobu S."/>
        </authorList>
    </citation>
    <scope>NUCLEOTIDE SEQUENCE [LARGE SCALE GENOMIC DNA]</scope>
</reference>
<comment type="caution">
    <text evidence="1">The sequence shown here is derived from an EMBL/GenBank/DDBJ whole genome shotgun (WGS) entry which is preliminary data.</text>
</comment>